<reference evidence="2" key="1">
    <citation type="submission" date="2016-10" db="EMBL/GenBank/DDBJ databases">
        <authorList>
            <person name="Varghese N."/>
            <person name="Submissions S."/>
        </authorList>
    </citation>
    <scope>NUCLEOTIDE SEQUENCE [LARGE SCALE GENOMIC DNA]</scope>
    <source>
        <strain evidence="2">DSM 26382</strain>
    </source>
</reference>
<accession>A0A1G6QR20</accession>
<dbReference type="Proteomes" id="UP000199467">
    <property type="component" value="Unassembled WGS sequence"/>
</dbReference>
<keyword evidence="2" id="KW-1185">Reference proteome</keyword>
<name>A0A1G6QR20_9GAMM</name>
<sequence>MPGSQEPRLISIELTDNRELEADQRDFTISDHDGLLAIPPRGATLNLW</sequence>
<proteinExistence type="predicted"/>
<evidence type="ECO:0008006" key="3">
    <source>
        <dbReference type="Google" id="ProtNLM"/>
    </source>
</evidence>
<gene>
    <name evidence="1" type="ORF">SAMN05216576_108147</name>
</gene>
<dbReference type="EMBL" id="FMZQ01000008">
    <property type="protein sequence ID" value="SDC94788.1"/>
    <property type="molecule type" value="Genomic_DNA"/>
</dbReference>
<evidence type="ECO:0000313" key="2">
    <source>
        <dbReference type="Proteomes" id="UP000199467"/>
    </source>
</evidence>
<evidence type="ECO:0000313" key="1">
    <source>
        <dbReference type="EMBL" id="SDC94788.1"/>
    </source>
</evidence>
<protein>
    <recommendedName>
        <fullName evidence="3">Type VI secretion system secreted protein VgrG</fullName>
    </recommendedName>
</protein>
<dbReference type="AlphaFoldDB" id="A0A1G6QR20"/>
<organism evidence="1 2">
    <name type="scientific">Ectopseudomonas chengduensis</name>
    <dbReference type="NCBI Taxonomy" id="489632"/>
    <lineage>
        <taxon>Bacteria</taxon>
        <taxon>Pseudomonadati</taxon>
        <taxon>Pseudomonadota</taxon>
        <taxon>Gammaproteobacteria</taxon>
        <taxon>Pseudomonadales</taxon>
        <taxon>Pseudomonadaceae</taxon>
        <taxon>Ectopseudomonas</taxon>
    </lineage>
</organism>